<dbReference type="Proteomes" id="UP001596392">
    <property type="component" value="Unassembled WGS sequence"/>
</dbReference>
<dbReference type="SUPFAM" id="SSF88946">
    <property type="entry name" value="Sigma2 domain of RNA polymerase sigma factors"/>
    <property type="match status" value="1"/>
</dbReference>
<feature type="compositionally biased region" description="Pro residues" evidence="1">
    <location>
        <begin position="273"/>
        <end position="291"/>
    </location>
</feature>
<name>A0ABW2GVT3_9ACTN</name>
<dbReference type="RefSeq" id="WP_376805912.1">
    <property type="nucleotide sequence ID" value="NZ_JBHTAC010000006.1"/>
</dbReference>
<dbReference type="InterPro" id="IPR013325">
    <property type="entry name" value="RNA_pol_sigma_r2"/>
</dbReference>
<organism evidence="2 3">
    <name type="scientific">Catellatospora aurea</name>
    <dbReference type="NCBI Taxonomy" id="1337874"/>
    <lineage>
        <taxon>Bacteria</taxon>
        <taxon>Bacillati</taxon>
        <taxon>Actinomycetota</taxon>
        <taxon>Actinomycetes</taxon>
        <taxon>Micromonosporales</taxon>
        <taxon>Micromonosporaceae</taxon>
        <taxon>Catellatospora</taxon>
    </lineage>
</organism>
<accession>A0ABW2GVT3</accession>
<evidence type="ECO:0000313" key="3">
    <source>
        <dbReference type="Proteomes" id="UP001596392"/>
    </source>
</evidence>
<keyword evidence="3" id="KW-1185">Reference proteome</keyword>
<reference evidence="3" key="1">
    <citation type="journal article" date="2019" name="Int. J. Syst. Evol. Microbiol.">
        <title>The Global Catalogue of Microorganisms (GCM) 10K type strain sequencing project: providing services to taxonomists for standard genome sequencing and annotation.</title>
        <authorList>
            <consortium name="The Broad Institute Genomics Platform"/>
            <consortium name="The Broad Institute Genome Sequencing Center for Infectious Disease"/>
            <person name="Wu L."/>
            <person name="Ma J."/>
        </authorList>
    </citation>
    <scope>NUCLEOTIDE SEQUENCE [LARGE SCALE GENOMIC DNA]</scope>
    <source>
        <strain evidence="3">CGMCC 1.9106</strain>
    </source>
</reference>
<evidence type="ECO:0008006" key="4">
    <source>
        <dbReference type="Google" id="ProtNLM"/>
    </source>
</evidence>
<feature type="compositionally biased region" description="Low complexity" evidence="1">
    <location>
        <begin position="242"/>
        <end position="258"/>
    </location>
</feature>
<protein>
    <recommendedName>
        <fullName evidence="4">DNA-directed RNA polymerase specialized sigma24 family protein</fullName>
    </recommendedName>
</protein>
<feature type="compositionally biased region" description="Polar residues" evidence="1">
    <location>
        <begin position="292"/>
        <end position="301"/>
    </location>
</feature>
<comment type="caution">
    <text evidence="2">The sequence shown here is derived from an EMBL/GenBank/DDBJ whole genome shotgun (WGS) entry which is preliminary data.</text>
</comment>
<dbReference type="EMBL" id="JBHTAC010000006">
    <property type="protein sequence ID" value="MFC7242541.1"/>
    <property type="molecule type" value="Genomic_DNA"/>
</dbReference>
<feature type="region of interest" description="Disordered" evidence="1">
    <location>
        <begin position="161"/>
        <end position="184"/>
    </location>
</feature>
<evidence type="ECO:0000313" key="2">
    <source>
        <dbReference type="EMBL" id="MFC7242541.1"/>
    </source>
</evidence>
<gene>
    <name evidence="2" type="ORF">ACFQO7_08610</name>
</gene>
<evidence type="ECO:0000256" key="1">
    <source>
        <dbReference type="SAM" id="MobiDB-lite"/>
    </source>
</evidence>
<feature type="region of interest" description="Disordered" evidence="1">
    <location>
        <begin position="211"/>
        <end position="301"/>
    </location>
</feature>
<sequence length="406" mass="42651">MSSSDFREFQQIWQPRIAAEIYAFTGDRAAAGEIAQEVFSLAGSRWTRLERQEDPVRWSRQEAWQRVDERWLGTSRPDGDESAPAMVTALAELPPSTRRTVVLLLAEVPSHEYVELGATAIPAAQWDEALEYLAAALPGHDPATLFAQLCTGWEITVPRARMDAEPPKRARSHSLAPTRRSRRKGSLVALGAVALLVAGVVGVTKWAAEPAGGSAAPEVSASATPELAWPEPSATEEPLPTPSGTTAPPSAQPSASPGRPTPSPTRPGTSPRPGNPPASPTKSPTPSPSPPCQVSVNVTATGPGSGGALEFTAEAVGGKLEFCGTQRAVWWASYTLGEDGVLHRADSGTQNLNKDAPTWSTAIAFTACGGAWYYGVNAVSFPDDIQVADQDAAFGGNKLGNGASPC</sequence>
<proteinExistence type="predicted"/>